<sequence>MSPSPDGLLRRHARNTIGRDLIVGDIHGCFSRLRLSLMQIGFDPARDRLFSVGDLVDRGPESDQALGWLSHPWFFPVQGNHEDMAIRWGKSGSAMCHWTYMRNGGGWNVANTADVCAEISQAFAALPIAIELETANGLVGIVHAECPFDDWDALRSALIAPESNTKLKAVRQEVLWSRRRFEDSDTSEVKGVRAVVVGHKRVEQRTTLGNTVYIDTGAWRDGGDFTIIDAATLQPACEEIRT</sequence>
<evidence type="ECO:0000313" key="2">
    <source>
        <dbReference type="EMBL" id="VVE52250.1"/>
    </source>
</evidence>
<dbReference type="RefSeq" id="WP_150568810.1">
    <property type="nucleotide sequence ID" value="NZ_CABPSD010000035.1"/>
</dbReference>
<dbReference type="InterPro" id="IPR029052">
    <property type="entry name" value="Metallo-depent_PP-like"/>
</dbReference>
<dbReference type="Pfam" id="PF00149">
    <property type="entry name" value="Metallophos"/>
    <property type="match status" value="1"/>
</dbReference>
<name>A0A5E4YVT7_9BURK</name>
<dbReference type="PANTHER" id="PTHR42850:SF8">
    <property type="entry name" value="SERINE_THREONINE-PROTEIN PHOSPHATASE 2"/>
    <property type="match status" value="1"/>
</dbReference>
<keyword evidence="3" id="KW-1185">Reference proteome</keyword>
<dbReference type="EMBL" id="CABPSD010000035">
    <property type="protein sequence ID" value="VVE52250.1"/>
    <property type="molecule type" value="Genomic_DNA"/>
</dbReference>
<dbReference type="AlphaFoldDB" id="A0A5E4YVT7"/>
<protein>
    <submittedName>
        <fullName evidence="2">Serine/threonine-protein phosphatase 2</fullName>
        <ecNumber evidence="2">3.1.3.16</ecNumber>
    </submittedName>
</protein>
<dbReference type="InterPro" id="IPR050126">
    <property type="entry name" value="Ap4A_hydrolase"/>
</dbReference>
<feature type="domain" description="Calcineurin-like phosphoesterase" evidence="1">
    <location>
        <begin position="21"/>
        <end position="180"/>
    </location>
</feature>
<organism evidence="2 3">
    <name type="scientific">Pandoraea morbifera</name>
    <dbReference type="NCBI Taxonomy" id="2508300"/>
    <lineage>
        <taxon>Bacteria</taxon>
        <taxon>Pseudomonadati</taxon>
        <taxon>Pseudomonadota</taxon>
        <taxon>Betaproteobacteria</taxon>
        <taxon>Burkholderiales</taxon>
        <taxon>Burkholderiaceae</taxon>
        <taxon>Pandoraea</taxon>
    </lineage>
</organism>
<dbReference type="GO" id="GO:0008803">
    <property type="term" value="F:bis(5'-nucleosyl)-tetraphosphatase (symmetrical) activity"/>
    <property type="evidence" value="ECO:0007669"/>
    <property type="project" value="TreeGrafter"/>
</dbReference>
<gene>
    <name evidence="2" type="primary">pphB</name>
    <name evidence="2" type="ORF">PMO31116_04734</name>
</gene>
<dbReference type="Gene3D" id="3.60.21.10">
    <property type="match status" value="1"/>
</dbReference>
<dbReference type="SUPFAM" id="SSF56300">
    <property type="entry name" value="Metallo-dependent phosphatases"/>
    <property type="match status" value="1"/>
</dbReference>
<dbReference type="GO" id="GO:0004722">
    <property type="term" value="F:protein serine/threonine phosphatase activity"/>
    <property type="evidence" value="ECO:0007669"/>
    <property type="project" value="UniProtKB-EC"/>
</dbReference>
<dbReference type="PANTHER" id="PTHR42850">
    <property type="entry name" value="METALLOPHOSPHOESTERASE"/>
    <property type="match status" value="1"/>
</dbReference>
<dbReference type="GO" id="GO:0110154">
    <property type="term" value="P:RNA decapping"/>
    <property type="evidence" value="ECO:0007669"/>
    <property type="project" value="TreeGrafter"/>
</dbReference>
<dbReference type="InterPro" id="IPR004843">
    <property type="entry name" value="Calcineurin-like_PHP"/>
</dbReference>
<dbReference type="Proteomes" id="UP000368474">
    <property type="component" value="Unassembled WGS sequence"/>
</dbReference>
<accession>A0A5E4YVT7</accession>
<dbReference type="EC" id="3.1.3.16" evidence="2"/>
<reference evidence="2 3" key="1">
    <citation type="submission" date="2019-08" db="EMBL/GenBank/DDBJ databases">
        <authorList>
            <person name="Peeters C."/>
        </authorList>
    </citation>
    <scope>NUCLEOTIDE SEQUENCE [LARGE SCALE GENOMIC DNA]</scope>
    <source>
        <strain evidence="2 3">LMG 31116</strain>
    </source>
</reference>
<evidence type="ECO:0000259" key="1">
    <source>
        <dbReference type="Pfam" id="PF00149"/>
    </source>
</evidence>
<keyword evidence="2" id="KW-0378">Hydrolase</keyword>
<proteinExistence type="predicted"/>
<dbReference type="GO" id="GO:0005737">
    <property type="term" value="C:cytoplasm"/>
    <property type="evidence" value="ECO:0007669"/>
    <property type="project" value="TreeGrafter"/>
</dbReference>
<evidence type="ECO:0000313" key="3">
    <source>
        <dbReference type="Proteomes" id="UP000368474"/>
    </source>
</evidence>